<evidence type="ECO:0000256" key="1">
    <source>
        <dbReference type="SAM" id="MobiDB-lite"/>
    </source>
</evidence>
<sequence>MRNACTGRRTRRIAPRCSSTTRSRTNRGSWFIARRFNARRCVKALAAARSGPTRRSHRRKHDELELTVDRYATQKCHPTDARQWLLLAVDVTHHSWRVKRRLP</sequence>
<accession>A0ABR7PPY7</accession>
<gene>
    <name evidence="2" type="ORF">F6X42_17445</name>
</gene>
<protein>
    <recommendedName>
        <fullName evidence="4">Transposase</fullName>
    </recommendedName>
</protein>
<evidence type="ECO:0000313" key="2">
    <source>
        <dbReference type="EMBL" id="MBC8748324.1"/>
    </source>
</evidence>
<proteinExistence type="predicted"/>
<name>A0ABR7PPY7_9BURK</name>
<comment type="caution">
    <text evidence="2">The sequence shown here is derived from an EMBL/GenBank/DDBJ whole genome shotgun (WGS) entry which is preliminary data.</text>
</comment>
<reference evidence="2 3" key="1">
    <citation type="submission" date="2019-09" db="EMBL/GenBank/DDBJ databases">
        <title>Paraburkholderia podalyriae sp. nov., A South African Podalyria-associated rhizobium.</title>
        <authorList>
            <person name="Mavima L."/>
            <person name="Beukes C.W."/>
            <person name="Palmer M."/>
            <person name="De Meyer S.E."/>
            <person name="James E.K."/>
            <person name="Maluk M."/>
            <person name="Avontuur J.R."/>
            <person name="Chan W.Y."/>
            <person name="Venter S.N."/>
            <person name="Steenkamp E.T."/>
        </authorList>
    </citation>
    <scope>NUCLEOTIDE SEQUENCE [LARGE SCALE GENOMIC DNA]</scope>
    <source>
        <strain evidence="2 3">WC7.3b</strain>
    </source>
</reference>
<organism evidence="2 3">
    <name type="scientific">Paraburkholderia podalyriae</name>
    <dbReference type="NCBI Taxonomy" id="1938811"/>
    <lineage>
        <taxon>Bacteria</taxon>
        <taxon>Pseudomonadati</taxon>
        <taxon>Pseudomonadota</taxon>
        <taxon>Betaproteobacteria</taxon>
        <taxon>Burkholderiales</taxon>
        <taxon>Burkholderiaceae</taxon>
        <taxon>Paraburkholderia</taxon>
    </lineage>
</organism>
<dbReference type="EMBL" id="VZQQ01000013">
    <property type="protein sequence ID" value="MBC8748324.1"/>
    <property type="molecule type" value="Genomic_DNA"/>
</dbReference>
<feature type="region of interest" description="Disordered" evidence="1">
    <location>
        <begin position="1"/>
        <end position="25"/>
    </location>
</feature>
<dbReference type="Proteomes" id="UP000736373">
    <property type="component" value="Unassembled WGS sequence"/>
</dbReference>
<evidence type="ECO:0000313" key="3">
    <source>
        <dbReference type="Proteomes" id="UP000736373"/>
    </source>
</evidence>
<evidence type="ECO:0008006" key="4">
    <source>
        <dbReference type="Google" id="ProtNLM"/>
    </source>
</evidence>
<keyword evidence="3" id="KW-1185">Reference proteome</keyword>